<protein>
    <submittedName>
        <fullName evidence="2">Uncharacterized protein</fullName>
    </submittedName>
</protein>
<keyword evidence="3" id="KW-1185">Reference proteome</keyword>
<organism evidence="2 3">
    <name type="scientific">Panicum virgatum</name>
    <name type="common">Blackwell switchgrass</name>
    <dbReference type="NCBI Taxonomy" id="38727"/>
    <lineage>
        <taxon>Eukaryota</taxon>
        <taxon>Viridiplantae</taxon>
        <taxon>Streptophyta</taxon>
        <taxon>Embryophyta</taxon>
        <taxon>Tracheophyta</taxon>
        <taxon>Spermatophyta</taxon>
        <taxon>Magnoliopsida</taxon>
        <taxon>Liliopsida</taxon>
        <taxon>Poales</taxon>
        <taxon>Poaceae</taxon>
        <taxon>PACMAD clade</taxon>
        <taxon>Panicoideae</taxon>
        <taxon>Panicodae</taxon>
        <taxon>Paniceae</taxon>
        <taxon>Panicinae</taxon>
        <taxon>Panicum</taxon>
        <taxon>Panicum sect. Hiantes</taxon>
    </lineage>
</organism>
<feature type="region of interest" description="Disordered" evidence="1">
    <location>
        <begin position="68"/>
        <end position="87"/>
    </location>
</feature>
<sequence length="398" mass="44598">MATMDSLLKALEDTKATMTQMNSTMETLAPLAPSAADLAALPGKIADLQKSVRDVGDQLQSVSVAVKRLESGDRSAESSSAKQKVSAGDGLMGAPLLLHHRPPPPPHTSFHVRVGRLFLGFAMRKEQSARSIRPRTGRPRRSQHRPQKGRLCSPPPTGVRRRPPRGRYHRWPLRGHLRWQPWRASSSHRLPPTFHFALLVSNPQRPAPSMAQIAALNVVTELVSPVERCRAPELGLWWAKTVIVWPVGCRIFHDTAVHVQATSLLFRWDQGDGFHVHIQHLGDDVLMWRETAQLVFTRCHDSCFNILSLRASGWGPPKFERAPQIKSLKLVCVVVENKKISQDVKGLFFLGVISSRWIKSSPRSAIVPLQLVGELLRKRGVVSWIVSWAYWAIWAKVL</sequence>
<dbReference type="EMBL" id="CM029043">
    <property type="protein sequence ID" value="KAG2614351.1"/>
    <property type="molecule type" value="Genomic_DNA"/>
</dbReference>
<evidence type="ECO:0000256" key="1">
    <source>
        <dbReference type="SAM" id="MobiDB-lite"/>
    </source>
</evidence>
<proteinExistence type="predicted"/>
<gene>
    <name evidence="2" type="ORF">PVAP13_4KG383903</name>
</gene>
<comment type="caution">
    <text evidence="2">The sequence shown here is derived from an EMBL/GenBank/DDBJ whole genome shotgun (WGS) entry which is preliminary data.</text>
</comment>
<evidence type="ECO:0000313" key="2">
    <source>
        <dbReference type="EMBL" id="KAG2614351.1"/>
    </source>
</evidence>
<feature type="compositionally biased region" description="Basic residues" evidence="1">
    <location>
        <begin position="132"/>
        <end position="148"/>
    </location>
</feature>
<reference evidence="2" key="1">
    <citation type="submission" date="2020-05" db="EMBL/GenBank/DDBJ databases">
        <title>WGS assembly of Panicum virgatum.</title>
        <authorList>
            <person name="Lovell J.T."/>
            <person name="Jenkins J."/>
            <person name="Shu S."/>
            <person name="Juenger T.E."/>
            <person name="Schmutz J."/>
        </authorList>
    </citation>
    <scope>NUCLEOTIDE SEQUENCE</scope>
    <source>
        <strain evidence="2">AP13</strain>
    </source>
</reference>
<feature type="region of interest" description="Disordered" evidence="1">
    <location>
        <begin position="125"/>
        <end position="167"/>
    </location>
</feature>
<evidence type="ECO:0000313" key="3">
    <source>
        <dbReference type="Proteomes" id="UP000823388"/>
    </source>
</evidence>
<name>A0A8T0TQL4_PANVG</name>
<dbReference type="AlphaFoldDB" id="A0A8T0TQL4"/>
<accession>A0A8T0TQL4</accession>
<dbReference type="Proteomes" id="UP000823388">
    <property type="component" value="Chromosome 4K"/>
</dbReference>